<keyword evidence="3" id="KW-1185">Reference proteome</keyword>
<dbReference type="PANTHER" id="PTHR36138">
    <property type="entry name" value="EXPRESSED PROTEIN-RELATED"/>
    <property type="match status" value="1"/>
</dbReference>
<comment type="caution">
    <text evidence="2">The sequence shown here is derived from an EMBL/GenBank/DDBJ whole genome shotgun (WGS) entry which is preliminary data.</text>
</comment>
<dbReference type="Proteomes" id="UP000324897">
    <property type="component" value="Chromosome 2"/>
</dbReference>
<dbReference type="PANTHER" id="PTHR36138:SF13">
    <property type="entry name" value="OS04G0604500 PROTEIN"/>
    <property type="match status" value="1"/>
</dbReference>
<reference evidence="2 3" key="1">
    <citation type="journal article" date="2019" name="Sci. Rep.">
        <title>A high-quality genome of Eragrostis curvula grass provides insights into Poaceae evolution and supports new strategies to enhance forage quality.</title>
        <authorList>
            <person name="Carballo J."/>
            <person name="Santos B.A.C.M."/>
            <person name="Zappacosta D."/>
            <person name="Garbus I."/>
            <person name="Selva J.P."/>
            <person name="Gallo C.A."/>
            <person name="Diaz A."/>
            <person name="Albertini E."/>
            <person name="Caccamo M."/>
            <person name="Echenique V."/>
        </authorList>
    </citation>
    <scope>NUCLEOTIDE SEQUENCE [LARGE SCALE GENOMIC DNA]</scope>
    <source>
        <strain evidence="3">cv. Victoria</strain>
        <tissue evidence="2">Leaf</tissue>
    </source>
</reference>
<protein>
    <submittedName>
        <fullName evidence="2">Uncharacterized protein</fullName>
    </submittedName>
</protein>
<feature type="region of interest" description="Disordered" evidence="1">
    <location>
        <begin position="1"/>
        <end position="105"/>
    </location>
</feature>
<evidence type="ECO:0000313" key="3">
    <source>
        <dbReference type="Proteomes" id="UP000324897"/>
    </source>
</evidence>
<gene>
    <name evidence="2" type="ORF">EJB05_26497</name>
</gene>
<name>A0A5J9ULQ0_9POAL</name>
<organism evidence="2 3">
    <name type="scientific">Eragrostis curvula</name>
    <name type="common">weeping love grass</name>
    <dbReference type="NCBI Taxonomy" id="38414"/>
    <lineage>
        <taxon>Eukaryota</taxon>
        <taxon>Viridiplantae</taxon>
        <taxon>Streptophyta</taxon>
        <taxon>Embryophyta</taxon>
        <taxon>Tracheophyta</taxon>
        <taxon>Spermatophyta</taxon>
        <taxon>Magnoliopsida</taxon>
        <taxon>Liliopsida</taxon>
        <taxon>Poales</taxon>
        <taxon>Poaceae</taxon>
        <taxon>PACMAD clade</taxon>
        <taxon>Chloridoideae</taxon>
        <taxon>Eragrostideae</taxon>
        <taxon>Eragrostidinae</taxon>
        <taxon>Eragrostis</taxon>
    </lineage>
</organism>
<sequence>MGNSVSSSGEEEIPAGNPASDAPAAGSRASAAASGNKTAAGDATREDEAPAAGNSSTSPAAANSGMVGEETAASDAAKGDEEEPAAGSATSNSTAAASGEKKKRTVRMTQAQVDLILAYTPTLLPTLPSMDHLPDPLRSTVTNAIGNAARVLQQSHVSLLREQEWVRGQMEEKGFVEYEVDDDDGAEEEEGGAEVVLPRRGRRRFRPGVRFAGGTVRRDCTSGLTWMWIGEEWGGRAMCMSLLDRSISVIQHSYSSDV</sequence>
<feature type="compositionally biased region" description="Low complexity" evidence="1">
    <location>
        <begin position="85"/>
        <end position="98"/>
    </location>
</feature>
<dbReference type="AlphaFoldDB" id="A0A5J9ULQ0"/>
<evidence type="ECO:0000256" key="1">
    <source>
        <dbReference type="SAM" id="MobiDB-lite"/>
    </source>
</evidence>
<feature type="non-terminal residue" evidence="2">
    <location>
        <position position="1"/>
    </location>
</feature>
<proteinExistence type="predicted"/>
<accession>A0A5J9ULQ0</accession>
<evidence type="ECO:0000313" key="2">
    <source>
        <dbReference type="EMBL" id="TVU24100.1"/>
    </source>
</evidence>
<feature type="compositionally biased region" description="Low complexity" evidence="1">
    <location>
        <begin position="19"/>
        <end position="42"/>
    </location>
</feature>
<dbReference type="OrthoDB" id="10646165at2759"/>
<dbReference type="Gramene" id="TVU24100">
    <property type="protein sequence ID" value="TVU24100"/>
    <property type="gene ID" value="EJB05_26497"/>
</dbReference>
<dbReference type="EMBL" id="RWGY01000013">
    <property type="protein sequence ID" value="TVU24100.1"/>
    <property type="molecule type" value="Genomic_DNA"/>
</dbReference>